<dbReference type="InterPro" id="IPR029052">
    <property type="entry name" value="Metallo-depent_PP-like"/>
</dbReference>
<dbReference type="InterPro" id="IPR004843">
    <property type="entry name" value="Calcineurin-like_PHP"/>
</dbReference>
<dbReference type="InterPro" id="IPR041831">
    <property type="entry name" value="YhcR_MPP"/>
</dbReference>
<proteinExistence type="inferred from homology"/>
<dbReference type="SUPFAM" id="SSF55816">
    <property type="entry name" value="5'-nucleotidase (syn. UDP-sugar hydrolase), C-terminal domain"/>
    <property type="match status" value="1"/>
</dbReference>
<name>A0A2M8R5Q4_9BRAD</name>
<evidence type="ECO:0000256" key="5">
    <source>
        <dbReference type="RuleBase" id="RU362119"/>
    </source>
</evidence>
<evidence type="ECO:0000256" key="2">
    <source>
        <dbReference type="ARBA" id="ARBA00006654"/>
    </source>
</evidence>
<dbReference type="FunFam" id="3.60.21.10:FF:000070">
    <property type="entry name" value="5`-nucleotidase family protein"/>
    <property type="match status" value="1"/>
</dbReference>
<dbReference type="InterPro" id="IPR006179">
    <property type="entry name" value="5_nucleotidase/apyrase"/>
</dbReference>
<evidence type="ECO:0000259" key="7">
    <source>
        <dbReference type="Pfam" id="PF02872"/>
    </source>
</evidence>
<evidence type="ECO:0000313" key="8">
    <source>
        <dbReference type="EMBL" id="PJG53156.1"/>
    </source>
</evidence>
<accession>A0A2M8R5Q4</accession>
<keyword evidence="3" id="KW-0964">Secreted</keyword>
<dbReference type="AlphaFoldDB" id="A0A2M8R5Q4"/>
<dbReference type="InterPro" id="IPR006146">
    <property type="entry name" value="5'-Nucleotdase_CS"/>
</dbReference>
<dbReference type="GO" id="GO:0008768">
    <property type="term" value="F:UDP-sugar diphosphatase activity"/>
    <property type="evidence" value="ECO:0007669"/>
    <property type="project" value="TreeGrafter"/>
</dbReference>
<dbReference type="RefSeq" id="WP_100234038.1">
    <property type="nucleotide sequence ID" value="NZ_PGVG01000019.1"/>
</dbReference>
<comment type="subcellular location">
    <subcellularLocation>
        <location evidence="1">Secreted</location>
    </subcellularLocation>
</comment>
<evidence type="ECO:0000256" key="3">
    <source>
        <dbReference type="ARBA" id="ARBA00022525"/>
    </source>
</evidence>
<protein>
    <submittedName>
        <fullName evidence="8">Bifunctional metallophosphatase/5'-nucleotidase</fullName>
    </submittedName>
</protein>
<dbReference type="GO" id="GO:0009166">
    <property type="term" value="P:nucleotide catabolic process"/>
    <property type="evidence" value="ECO:0007669"/>
    <property type="project" value="InterPro"/>
</dbReference>
<dbReference type="GO" id="GO:0030288">
    <property type="term" value="C:outer membrane-bounded periplasmic space"/>
    <property type="evidence" value="ECO:0007669"/>
    <property type="project" value="TreeGrafter"/>
</dbReference>
<feature type="domain" description="5'-Nucleotidase C-terminal" evidence="7">
    <location>
        <begin position="361"/>
        <end position="514"/>
    </location>
</feature>
<dbReference type="OrthoDB" id="9803927at2"/>
<dbReference type="PANTHER" id="PTHR11575">
    <property type="entry name" value="5'-NUCLEOTIDASE-RELATED"/>
    <property type="match status" value="1"/>
</dbReference>
<dbReference type="GO" id="GO:0008253">
    <property type="term" value="F:5'-nucleotidase activity"/>
    <property type="evidence" value="ECO:0007669"/>
    <property type="project" value="TreeGrafter"/>
</dbReference>
<dbReference type="PROSITE" id="PS00785">
    <property type="entry name" value="5_NUCLEOTIDASE_1"/>
    <property type="match status" value="1"/>
</dbReference>
<dbReference type="InterPro" id="IPR008334">
    <property type="entry name" value="5'-Nucleotdase_C"/>
</dbReference>
<keyword evidence="9" id="KW-1185">Reference proteome</keyword>
<sequence length="551" mass="58757">MQYRSILAALALTCALPASAQTAAPVELRILAINDFHGNLRPPPGGIRINDPEDKTKKVMVAAGGAEYMATLVKQLREGHKNTIFVAAGDLIGASPFLSAMFHDEPSIESLSTMGLAITSVGNHEFDEGKTELLRMQNGGCHPLDGCQGPHPFTGAKFRYLAASTVETATGKSVLPPYEIREFDGIPIAFIGLTLKETAGIVSPAGIAGLEFRDEAETVNALVPQLKARGVEAIVVLIHQGGEPAGDYNECPAITGPIVDIVKKFDRAVDVVVSGHTHRAYVCDIDGRLVTSGDKYGTLVTAIDLKLDPATRDIVSAKAENVIVANASLAKDPEQSALIDAYDKLSAPIANRPAGSVTQILSRVPNEAGERALGDIIADAQLLATRDAKDGSAVIALPNPGGIRTDIVPKENGAITFGDVFASQPFRNRLVTMTLTGSQLKDMLEQQWLDPKRPRILQVSNGFAYTWDASKPFGERVSLERMMLNGRLIEPGTGYRVTLNDYLAVGGDGFTVAKQGTSPQYGGYDADALFAFFRAHGPIGPLPPTRILRVN</sequence>
<dbReference type="InterPro" id="IPR036907">
    <property type="entry name" value="5'-Nucleotdase_C_sf"/>
</dbReference>
<keyword evidence="4 5" id="KW-0732">Signal</keyword>
<feature type="domain" description="Calcineurin-like phosphoesterase" evidence="6">
    <location>
        <begin position="28"/>
        <end position="279"/>
    </location>
</feature>
<dbReference type="CDD" id="cd07412">
    <property type="entry name" value="MPP_YhcR_N"/>
    <property type="match status" value="1"/>
</dbReference>
<dbReference type="Proteomes" id="UP000231194">
    <property type="component" value="Unassembled WGS sequence"/>
</dbReference>
<dbReference type="EMBL" id="PGVG01000019">
    <property type="protein sequence ID" value="PJG53156.1"/>
    <property type="molecule type" value="Genomic_DNA"/>
</dbReference>
<dbReference type="SUPFAM" id="SSF56300">
    <property type="entry name" value="Metallo-dependent phosphatases"/>
    <property type="match status" value="1"/>
</dbReference>
<dbReference type="Pfam" id="PF02872">
    <property type="entry name" value="5_nucleotid_C"/>
    <property type="match status" value="1"/>
</dbReference>
<dbReference type="Pfam" id="PF00149">
    <property type="entry name" value="Metallophos"/>
    <property type="match status" value="1"/>
</dbReference>
<feature type="chain" id="PRO_5014493894" evidence="5">
    <location>
        <begin position="21"/>
        <end position="551"/>
    </location>
</feature>
<evidence type="ECO:0000256" key="4">
    <source>
        <dbReference type="ARBA" id="ARBA00022729"/>
    </source>
</evidence>
<dbReference type="PRINTS" id="PR01607">
    <property type="entry name" value="APYRASEFAMLY"/>
</dbReference>
<evidence type="ECO:0000313" key="9">
    <source>
        <dbReference type="Proteomes" id="UP000231194"/>
    </source>
</evidence>
<comment type="caution">
    <text evidence="8">The sequence shown here is derived from an EMBL/GenBank/DDBJ whole genome shotgun (WGS) entry which is preliminary data.</text>
</comment>
<dbReference type="GO" id="GO:0005576">
    <property type="term" value="C:extracellular region"/>
    <property type="evidence" value="ECO:0007669"/>
    <property type="project" value="UniProtKB-SubCell"/>
</dbReference>
<keyword evidence="5" id="KW-0378">Hydrolase</keyword>
<dbReference type="Gene3D" id="3.60.21.10">
    <property type="match status" value="1"/>
</dbReference>
<evidence type="ECO:0000259" key="6">
    <source>
        <dbReference type="Pfam" id="PF00149"/>
    </source>
</evidence>
<comment type="similarity">
    <text evidence="2 5">Belongs to the 5'-nucleotidase family.</text>
</comment>
<keyword evidence="5" id="KW-0547">Nucleotide-binding</keyword>
<dbReference type="Gene3D" id="3.90.780.10">
    <property type="entry name" value="5'-Nucleotidase, C-terminal domain"/>
    <property type="match status" value="1"/>
</dbReference>
<dbReference type="GO" id="GO:0000166">
    <property type="term" value="F:nucleotide binding"/>
    <property type="evidence" value="ECO:0007669"/>
    <property type="project" value="UniProtKB-KW"/>
</dbReference>
<gene>
    <name evidence="8" type="ORF">CVM73_22620</name>
</gene>
<dbReference type="FunFam" id="3.90.780.10:FF:000004">
    <property type="entry name" value="UDP-sugar hydrolase, putative"/>
    <property type="match status" value="1"/>
</dbReference>
<evidence type="ECO:0000256" key="1">
    <source>
        <dbReference type="ARBA" id="ARBA00004613"/>
    </source>
</evidence>
<dbReference type="PANTHER" id="PTHR11575:SF24">
    <property type="entry name" value="5'-NUCLEOTIDASE"/>
    <property type="match status" value="1"/>
</dbReference>
<reference evidence="8 9" key="1">
    <citation type="submission" date="2017-11" db="EMBL/GenBank/DDBJ databases">
        <title>Bradyrhizobium forestalis sp. nov., an efficient nitrogen-fixing bacterium isolated from nodules of forest legume species in the Amazon.</title>
        <authorList>
            <person name="Costa E.M."/>
            <person name="Guimaraes A."/>
            <person name="Carvalho T.S."/>
            <person name="Rodrigues T.L."/>
            <person name="Ribeiro P.R.A."/>
            <person name="Lebbe L."/>
            <person name="Willems A."/>
            <person name="Moreira F.M.S."/>
        </authorList>
    </citation>
    <scope>NUCLEOTIDE SEQUENCE [LARGE SCALE GENOMIC DNA]</scope>
    <source>
        <strain evidence="8 9">INPA54B</strain>
    </source>
</reference>
<feature type="signal peptide" evidence="5">
    <location>
        <begin position="1"/>
        <end position="20"/>
    </location>
</feature>
<dbReference type="GO" id="GO:0046872">
    <property type="term" value="F:metal ion binding"/>
    <property type="evidence" value="ECO:0007669"/>
    <property type="project" value="InterPro"/>
</dbReference>
<organism evidence="8 9">
    <name type="scientific">Bradyrhizobium forestalis</name>
    <dbReference type="NCBI Taxonomy" id="1419263"/>
    <lineage>
        <taxon>Bacteria</taxon>
        <taxon>Pseudomonadati</taxon>
        <taxon>Pseudomonadota</taxon>
        <taxon>Alphaproteobacteria</taxon>
        <taxon>Hyphomicrobiales</taxon>
        <taxon>Nitrobacteraceae</taxon>
        <taxon>Bradyrhizobium</taxon>
    </lineage>
</organism>